<proteinExistence type="predicted"/>
<reference evidence="5 6" key="1">
    <citation type="submission" date="2019-09" db="EMBL/GenBank/DDBJ databases">
        <title>NBRP : Genome information of microbial organism related human and environment.</title>
        <authorList>
            <person name="Hattori M."/>
            <person name="Oshima K."/>
            <person name="Inaba H."/>
            <person name="Suda W."/>
            <person name="Sakamoto M."/>
            <person name="Iino T."/>
            <person name="Kitahara M."/>
            <person name="Oshida Y."/>
            <person name="Iida T."/>
            <person name="Kudo T."/>
            <person name="Itoh T."/>
            <person name="Ohkuma M."/>
        </authorList>
    </citation>
    <scope>NUCLEOTIDE SEQUENCE [LARGE SCALE GENOMIC DNA]</scope>
    <source>
        <strain evidence="5 6">Q-1</strain>
    </source>
</reference>
<organism evidence="5 6">
    <name type="scientific">Iodidimonas nitroreducens</name>
    <dbReference type="NCBI Taxonomy" id="1236968"/>
    <lineage>
        <taxon>Bacteria</taxon>
        <taxon>Pseudomonadati</taxon>
        <taxon>Pseudomonadota</taxon>
        <taxon>Alphaproteobacteria</taxon>
        <taxon>Iodidimonadales</taxon>
        <taxon>Iodidimonadaceae</taxon>
        <taxon>Iodidimonas</taxon>
    </lineage>
</organism>
<dbReference type="PANTHER" id="PTHR36120:SF1">
    <property type="entry name" value="L-FUCOSE ISOMERASE C-TERMINAL DOMAIN-CONTAINING PROTEIN"/>
    <property type="match status" value="1"/>
</dbReference>
<feature type="domain" description="L-fucose isomerase C-terminal" evidence="4">
    <location>
        <begin position="380"/>
        <end position="468"/>
    </location>
</feature>
<dbReference type="AlphaFoldDB" id="A0A5A7N7K3"/>
<accession>A0A5A7N7K3</accession>
<dbReference type="PANTHER" id="PTHR36120">
    <property type="entry name" value="FUCOSE ISOMERASE"/>
    <property type="match status" value="1"/>
</dbReference>
<dbReference type="InterPro" id="IPR009015">
    <property type="entry name" value="Fucose_isomerase_N/cen_sf"/>
</dbReference>
<dbReference type="GO" id="GO:0006004">
    <property type="term" value="P:fucose metabolic process"/>
    <property type="evidence" value="ECO:0007669"/>
    <property type="project" value="InterPro"/>
</dbReference>
<dbReference type="RefSeq" id="WP_042084945.1">
    <property type="nucleotide sequence ID" value="NZ_BKCN01000009.1"/>
</dbReference>
<name>A0A5A7N7K3_9PROT</name>
<keyword evidence="2" id="KW-0119">Carbohydrate metabolism</keyword>
<dbReference type="EMBL" id="BKCN01000009">
    <property type="protein sequence ID" value="GER04291.1"/>
    <property type="molecule type" value="Genomic_DNA"/>
</dbReference>
<protein>
    <submittedName>
        <fullName evidence="5">Fucose isomerase</fullName>
    </submittedName>
</protein>
<evidence type="ECO:0000313" key="6">
    <source>
        <dbReference type="Proteomes" id="UP000324996"/>
    </source>
</evidence>
<evidence type="ECO:0000256" key="3">
    <source>
        <dbReference type="SAM" id="MobiDB-lite"/>
    </source>
</evidence>
<evidence type="ECO:0000313" key="5">
    <source>
        <dbReference type="EMBL" id="GER04291.1"/>
    </source>
</evidence>
<dbReference type="InterPro" id="IPR015888">
    <property type="entry name" value="Fuc_isomerase_C"/>
</dbReference>
<evidence type="ECO:0000259" key="4">
    <source>
        <dbReference type="Pfam" id="PF02952"/>
    </source>
</evidence>
<comment type="caution">
    <text evidence="5">The sequence shown here is derived from an EMBL/GenBank/DDBJ whole genome shotgun (WGS) entry which is preliminary data.</text>
</comment>
<sequence length="471" mass="50778">MSLSYAVFPLARPTFDVPFATEMKNQAFAALDRAGIKTIGPRDLLFDADAVNQAMESLKGQTFDLVLIMQITFTDATMTRTLADVLKAPVAIWAVPEPRLGGRLRLNALCGLNLAAHALKKSGHDLGWLYSDPKAPDLGPDLRALASPKVKSSAKAPSSKANEKPHDESTDEAVIRALDAIKDAKITVIGQHPDGFDTCAFDEGVLKGLGGLSVNRISMDDLFSRARGIDAARVARHHQAESDALGNLDEVDADQLDRSLRSFCALEDVQAETGAKSLAVRCWPEFFTDYGCAACGPVAMLNEARIPTACEADVHGAMSQLLLQELAGEPAWMTDLVDLDFADDTAVLWHCGSAPLSMRDPASKAEATIHTNRKMPLLHQYKIKPGRITIARISQAGGENKMVIGGAEVIPAPMAFTGTSGTIRFDLPSRQVCDTIMDEGLEHHFAIAYGDHRAALRTVAQRLSLPVLELC</sequence>
<feature type="region of interest" description="Disordered" evidence="3">
    <location>
        <begin position="141"/>
        <end position="171"/>
    </location>
</feature>
<keyword evidence="6" id="KW-1185">Reference proteome</keyword>
<keyword evidence="1 5" id="KW-0413">Isomerase</keyword>
<evidence type="ECO:0000256" key="1">
    <source>
        <dbReference type="ARBA" id="ARBA00023235"/>
    </source>
</evidence>
<dbReference type="SUPFAM" id="SSF53743">
    <property type="entry name" value="FucI/AraA N-terminal and middle domains"/>
    <property type="match status" value="2"/>
</dbReference>
<evidence type="ECO:0000256" key="2">
    <source>
        <dbReference type="ARBA" id="ARBA00023277"/>
    </source>
</evidence>
<dbReference type="GO" id="GO:0005737">
    <property type="term" value="C:cytoplasm"/>
    <property type="evidence" value="ECO:0007669"/>
    <property type="project" value="InterPro"/>
</dbReference>
<dbReference type="Proteomes" id="UP000324996">
    <property type="component" value="Unassembled WGS sequence"/>
</dbReference>
<gene>
    <name evidence="5" type="ORF">JCM17846_19730</name>
</gene>
<dbReference type="Pfam" id="PF02952">
    <property type="entry name" value="Fucose_iso_C"/>
    <property type="match status" value="1"/>
</dbReference>
<feature type="compositionally biased region" description="Low complexity" evidence="3">
    <location>
        <begin position="144"/>
        <end position="160"/>
    </location>
</feature>
<dbReference type="GO" id="GO:0008736">
    <property type="term" value="F:L-fucose isomerase activity"/>
    <property type="evidence" value="ECO:0007669"/>
    <property type="project" value="InterPro"/>
</dbReference>